<dbReference type="InterPro" id="IPR009057">
    <property type="entry name" value="Homeodomain-like_sf"/>
</dbReference>
<accession>A0ABU5I1B6</accession>
<evidence type="ECO:0000313" key="7">
    <source>
        <dbReference type="Proteomes" id="UP001294412"/>
    </source>
</evidence>
<dbReference type="InterPro" id="IPR000281">
    <property type="entry name" value="HTH_RpiR"/>
</dbReference>
<dbReference type="Gene3D" id="3.40.50.10490">
    <property type="entry name" value="Glucose-6-phosphate isomerase like protein, domain 1"/>
    <property type="match status" value="1"/>
</dbReference>
<evidence type="ECO:0000256" key="3">
    <source>
        <dbReference type="ARBA" id="ARBA00023163"/>
    </source>
</evidence>
<evidence type="ECO:0000256" key="2">
    <source>
        <dbReference type="ARBA" id="ARBA00023125"/>
    </source>
</evidence>
<dbReference type="InterPro" id="IPR046348">
    <property type="entry name" value="SIS_dom_sf"/>
</dbReference>
<name>A0ABU5I1B6_9HYPH</name>
<keyword evidence="7" id="KW-1185">Reference proteome</keyword>
<evidence type="ECO:0000256" key="1">
    <source>
        <dbReference type="ARBA" id="ARBA00023015"/>
    </source>
</evidence>
<dbReference type="InterPro" id="IPR035472">
    <property type="entry name" value="RpiR-like_SIS"/>
</dbReference>
<comment type="caution">
    <text evidence="6">The sequence shown here is derived from an EMBL/GenBank/DDBJ whole genome shotgun (WGS) entry which is preliminary data.</text>
</comment>
<dbReference type="RefSeq" id="WP_322186624.1">
    <property type="nucleotide sequence ID" value="NZ_JAXLPB010000002.1"/>
</dbReference>
<dbReference type="PANTHER" id="PTHR30514:SF20">
    <property type="entry name" value="TRANSCRIPTIONAL REGULATOR"/>
    <property type="match status" value="1"/>
</dbReference>
<gene>
    <name evidence="6" type="ORF">U0C82_08430</name>
</gene>
<dbReference type="InterPro" id="IPR036388">
    <property type="entry name" value="WH-like_DNA-bd_sf"/>
</dbReference>
<dbReference type="Gene3D" id="1.10.10.10">
    <property type="entry name" value="Winged helix-like DNA-binding domain superfamily/Winged helix DNA-binding domain"/>
    <property type="match status" value="1"/>
</dbReference>
<evidence type="ECO:0000313" key="6">
    <source>
        <dbReference type="EMBL" id="MDY8109170.1"/>
    </source>
</evidence>
<dbReference type="Pfam" id="PF01380">
    <property type="entry name" value="SIS"/>
    <property type="match status" value="1"/>
</dbReference>
<dbReference type="SUPFAM" id="SSF46689">
    <property type="entry name" value="Homeodomain-like"/>
    <property type="match status" value="1"/>
</dbReference>
<dbReference type="Proteomes" id="UP001294412">
    <property type="component" value="Unassembled WGS sequence"/>
</dbReference>
<dbReference type="PROSITE" id="PS51071">
    <property type="entry name" value="HTH_RPIR"/>
    <property type="match status" value="1"/>
</dbReference>
<dbReference type="InterPro" id="IPR001347">
    <property type="entry name" value="SIS_dom"/>
</dbReference>
<dbReference type="SUPFAM" id="SSF53697">
    <property type="entry name" value="SIS domain"/>
    <property type="match status" value="1"/>
</dbReference>
<keyword evidence="3" id="KW-0804">Transcription</keyword>
<feature type="domain" description="SIS" evidence="5">
    <location>
        <begin position="141"/>
        <end position="278"/>
    </location>
</feature>
<dbReference type="CDD" id="cd05013">
    <property type="entry name" value="SIS_RpiR"/>
    <property type="match status" value="1"/>
</dbReference>
<evidence type="ECO:0000259" key="5">
    <source>
        <dbReference type="PROSITE" id="PS51464"/>
    </source>
</evidence>
<keyword evidence="2" id="KW-0238">DNA-binding</keyword>
<organism evidence="6 7">
    <name type="scientific">Fulvimarina uroteuthidis</name>
    <dbReference type="NCBI Taxonomy" id="3098149"/>
    <lineage>
        <taxon>Bacteria</taxon>
        <taxon>Pseudomonadati</taxon>
        <taxon>Pseudomonadota</taxon>
        <taxon>Alphaproteobacteria</taxon>
        <taxon>Hyphomicrobiales</taxon>
        <taxon>Aurantimonadaceae</taxon>
        <taxon>Fulvimarina</taxon>
    </lineage>
</organism>
<feature type="domain" description="HTH rpiR-type" evidence="4">
    <location>
        <begin position="16"/>
        <end position="92"/>
    </location>
</feature>
<sequence>MDERGDGASQPPQTVDALIEALDRRGERLPKRLKQCATFLRANLHLVAVSTIADLAKDAGVPASAFIRFCQALGFSGFSQMQALFRADYAQSRPDYTERLSRLGAEGATRAGHLASQFAEAGVRSLIDLSNGIDSRQLQSAAETLAGARTIHLIGLRRAFAVVVYLAYLFDKMGVASMLHQSSGQIDSVHAMGRDDALLAVTFAPFSQETLDLAAKAKARGVPVLALSDTTACPLADFADILMVAREVEVAGLRSPSAAMALATSLAVAVGGLRKENALTARERSQ</sequence>
<dbReference type="PROSITE" id="PS51464">
    <property type="entry name" value="SIS"/>
    <property type="match status" value="1"/>
</dbReference>
<proteinExistence type="predicted"/>
<reference evidence="6 7" key="1">
    <citation type="submission" date="2023-12" db="EMBL/GenBank/DDBJ databases">
        <title>Description of Novel Strain Fulvimarina sp. 2208YS6-2-32 isolated from Uroteuthis (Photololigo) edulis.</title>
        <authorList>
            <person name="Park J.-S."/>
        </authorList>
    </citation>
    <scope>NUCLEOTIDE SEQUENCE [LARGE SCALE GENOMIC DNA]</scope>
    <source>
        <strain evidence="6 7">2208YS6-2-32</strain>
    </source>
</reference>
<dbReference type="Pfam" id="PF01418">
    <property type="entry name" value="HTH_6"/>
    <property type="match status" value="1"/>
</dbReference>
<evidence type="ECO:0000259" key="4">
    <source>
        <dbReference type="PROSITE" id="PS51071"/>
    </source>
</evidence>
<dbReference type="EMBL" id="JAXLPB010000002">
    <property type="protein sequence ID" value="MDY8109170.1"/>
    <property type="molecule type" value="Genomic_DNA"/>
</dbReference>
<dbReference type="PANTHER" id="PTHR30514">
    <property type="entry name" value="GLUCOKINASE"/>
    <property type="match status" value="1"/>
</dbReference>
<dbReference type="InterPro" id="IPR047640">
    <property type="entry name" value="RpiR-like"/>
</dbReference>
<keyword evidence="1" id="KW-0805">Transcription regulation</keyword>
<protein>
    <submittedName>
        <fullName evidence="6">MurR/RpiR family transcriptional regulator</fullName>
    </submittedName>
</protein>